<reference evidence="1 2" key="1">
    <citation type="journal article" date="2016" name="Nat. Commun.">
        <title>Thousands of microbial genomes shed light on interconnected biogeochemical processes in an aquifer system.</title>
        <authorList>
            <person name="Anantharaman K."/>
            <person name="Brown C.T."/>
            <person name="Hug L.A."/>
            <person name="Sharon I."/>
            <person name="Castelle C.J."/>
            <person name="Probst A.J."/>
            <person name="Thomas B.C."/>
            <person name="Singh A."/>
            <person name="Wilkins M.J."/>
            <person name="Karaoz U."/>
            <person name="Brodie E.L."/>
            <person name="Williams K.H."/>
            <person name="Hubbard S.S."/>
            <person name="Banfield J.F."/>
        </authorList>
    </citation>
    <scope>NUCLEOTIDE SEQUENCE [LARGE SCALE GENOMIC DNA]</scope>
</reference>
<evidence type="ECO:0000313" key="1">
    <source>
        <dbReference type="EMBL" id="OGE26640.1"/>
    </source>
</evidence>
<organism evidence="1 2">
    <name type="scientific">Candidatus Daviesbacteria bacterium RIFCSPHIGHO2_02_FULL_39_12</name>
    <dbReference type="NCBI Taxonomy" id="1797770"/>
    <lineage>
        <taxon>Bacteria</taxon>
        <taxon>Candidatus Daviesiibacteriota</taxon>
    </lineage>
</organism>
<protein>
    <submittedName>
        <fullName evidence="1">Uncharacterized protein</fullName>
    </submittedName>
</protein>
<proteinExistence type="predicted"/>
<accession>A0A1F5JDS0</accession>
<dbReference type="AlphaFoldDB" id="A0A1F5JDS0"/>
<evidence type="ECO:0000313" key="2">
    <source>
        <dbReference type="Proteomes" id="UP000177042"/>
    </source>
</evidence>
<dbReference type="Proteomes" id="UP000177042">
    <property type="component" value="Unassembled WGS sequence"/>
</dbReference>
<sequence>MDIGSGRFGLLEKDQLDFIFTVNSGRYFSPKIFEEVVRTATKYLVPRGTFMAYYFIGNLPWSIGGYNNGFNTAASCVAARQILC</sequence>
<comment type="caution">
    <text evidence="1">The sequence shown here is derived from an EMBL/GenBank/DDBJ whole genome shotgun (WGS) entry which is preliminary data.</text>
</comment>
<gene>
    <name evidence="1" type="ORF">A3C26_04600</name>
</gene>
<dbReference type="EMBL" id="MFCX01000006">
    <property type="protein sequence ID" value="OGE26640.1"/>
    <property type="molecule type" value="Genomic_DNA"/>
</dbReference>
<name>A0A1F5JDS0_9BACT</name>